<dbReference type="STRING" id="497965.Cyan7822_0516"/>
<name>E0U8C0_GLOV7</name>
<organism evidence="2 3">
    <name type="scientific">Gloeothece verrucosa (strain PCC 7822)</name>
    <name type="common">Cyanothece sp. (strain PCC 7822)</name>
    <dbReference type="NCBI Taxonomy" id="497965"/>
    <lineage>
        <taxon>Bacteria</taxon>
        <taxon>Bacillati</taxon>
        <taxon>Cyanobacteriota</taxon>
        <taxon>Cyanophyceae</taxon>
        <taxon>Oscillatoriophycideae</taxon>
        <taxon>Chroococcales</taxon>
        <taxon>Aphanothecaceae</taxon>
        <taxon>Gloeothece</taxon>
        <taxon>Gloeothece verrucosa</taxon>
    </lineage>
</organism>
<dbReference type="HOGENOM" id="CLU_1319172_0_0_3"/>
<sequence length="213" mass="24722">MLPRRKKRSTPEDIKPLPPKIPGSIASMERAIVLLGNRVQNELNPKSRQELIELIDIYPDANTAATWKQALRQLIKDKQQSSSNSLQQIAQINPETSIIFSWLKEALSELYWEEKNAYDPELAKQMSVWYKKCPPQNSPKTYLVKKFLELHLAWSKTEDETEFDLADLNFNLEADPLIEHELTFIEPLLRLALEKVDFEFLGDYLVKELALEI</sequence>
<dbReference type="EMBL" id="CP002198">
    <property type="protein sequence ID" value="ADN12556.1"/>
    <property type="molecule type" value="Genomic_DNA"/>
</dbReference>
<feature type="region of interest" description="Disordered" evidence="1">
    <location>
        <begin position="1"/>
        <end position="21"/>
    </location>
</feature>
<dbReference type="eggNOG" id="ENOG5034CDX">
    <property type="taxonomic scope" value="Bacteria"/>
</dbReference>
<keyword evidence="3" id="KW-1185">Reference proteome</keyword>
<dbReference type="Proteomes" id="UP000008206">
    <property type="component" value="Chromosome"/>
</dbReference>
<reference evidence="3" key="1">
    <citation type="journal article" date="2011" name="MBio">
        <title>Novel metabolic attributes of the genus Cyanothece, comprising a group of unicellular nitrogen-fixing Cyanobacteria.</title>
        <authorList>
            <person name="Bandyopadhyay A."/>
            <person name="Elvitigala T."/>
            <person name="Welsh E."/>
            <person name="Stockel J."/>
            <person name="Liberton M."/>
            <person name="Min H."/>
            <person name="Sherman L.A."/>
            <person name="Pakrasi H.B."/>
        </authorList>
    </citation>
    <scope>NUCLEOTIDE SEQUENCE [LARGE SCALE GENOMIC DNA]</scope>
    <source>
        <strain evidence="3">PCC 7822</strain>
    </source>
</reference>
<protein>
    <submittedName>
        <fullName evidence="2">Uncharacterized protein</fullName>
    </submittedName>
</protein>
<accession>E0U8C0</accession>
<evidence type="ECO:0000256" key="1">
    <source>
        <dbReference type="SAM" id="MobiDB-lite"/>
    </source>
</evidence>
<dbReference type="OrthoDB" id="429180at2"/>
<gene>
    <name evidence="2" type="ordered locus">Cyan7822_0516</name>
</gene>
<dbReference type="AlphaFoldDB" id="E0U8C0"/>
<dbReference type="RefSeq" id="WP_013320666.1">
    <property type="nucleotide sequence ID" value="NC_014501.1"/>
</dbReference>
<dbReference type="KEGG" id="cyj:Cyan7822_0516"/>
<evidence type="ECO:0000313" key="2">
    <source>
        <dbReference type="EMBL" id="ADN12556.1"/>
    </source>
</evidence>
<proteinExistence type="predicted"/>
<evidence type="ECO:0000313" key="3">
    <source>
        <dbReference type="Proteomes" id="UP000008206"/>
    </source>
</evidence>